<dbReference type="AlphaFoldDB" id="A0A1E7EZC5"/>
<evidence type="ECO:0000313" key="2">
    <source>
        <dbReference type="EMBL" id="OEU11360.1"/>
    </source>
</evidence>
<keyword evidence="3" id="KW-1185">Reference proteome</keyword>
<dbReference type="Gene3D" id="6.10.140.530">
    <property type="match status" value="2"/>
</dbReference>
<organism evidence="2 3">
    <name type="scientific">Fragilariopsis cylindrus CCMP1102</name>
    <dbReference type="NCBI Taxonomy" id="635003"/>
    <lineage>
        <taxon>Eukaryota</taxon>
        <taxon>Sar</taxon>
        <taxon>Stramenopiles</taxon>
        <taxon>Ochrophyta</taxon>
        <taxon>Bacillariophyta</taxon>
        <taxon>Bacillariophyceae</taxon>
        <taxon>Bacillariophycidae</taxon>
        <taxon>Bacillariales</taxon>
        <taxon>Bacillariaceae</taxon>
        <taxon>Fragilariopsis</taxon>
    </lineage>
</organism>
<reference evidence="2 3" key="1">
    <citation type="submission" date="2016-09" db="EMBL/GenBank/DDBJ databases">
        <title>Extensive genetic diversity and differential bi-allelic expression allows diatom success in the polar Southern Ocean.</title>
        <authorList>
            <consortium name="DOE Joint Genome Institute"/>
            <person name="Mock T."/>
            <person name="Otillar R.P."/>
            <person name="Strauss J."/>
            <person name="Dupont C."/>
            <person name="Frickenhaus S."/>
            <person name="Maumus F."/>
            <person name="Mcmullan M."/>
            <person name="Sanges R."/>
            <person name="Schmutz J."/>
            <person name="Toseland A."/>
            <person name="Valas R."/>
            <person name="Veluchamy A."/>
            <person name="Ward B.J."/>
            <person name="Allen A."/>
            <person name="Barry K."/>
            <person name="Falciatore A."/>
            <person name="Ferrante M."/>
            <person name="Fortunato A.E."/>
            <person name="Gloeckner G."/>
            <person name="Gruber A."/>
            <person name="Hipkin R."/>
            <person name="Janech M."/>
            <person name="Kroth P."/>
            <person name="Leese F."/>
            <person name="Lindquist E."/>
            <person name="Lyon B.R."/>
            <person name="Martin J."/>
            <person name="Mayer C."/>
            <person name="Parker M."/>
            <person name="Quesneville H."/>
            <person name="Raymond J."/>
            <person name="Uhlig C."/>
            <person name="Valentin K.U."/>
            <person name="Worden A.Z."/>
            <person name="Armbrust E.V."/>
            <person name="Bowler C."/>
            <person name="Green B."/>
            <person name="Moulton V."/>
            <person name="Van Oosterhout C."/>
            <person name="Grigoriev I."/>
        </authorList>
    </citation>
    <scope>NUCLEOTIDE SEQUENCE [LARGE SCALE GENOMIC DNA]</scope>
    <source>
        <strain evidence="2 3">CCMP1102</strain>
    </source>
</reference>
<name>A0A1E7EZC5_9STRA</name>
<dbReference type="InParanoid" id="A0A1E7EZC5"/>
<dbReference type="PANTHER" id="PTHR33418:SF1">
    <property type="entry name" value="HELICASE-ASSOCIATED DOMAIN-CONTAINING PROTEIN"/>
    <property type="match status" value="1"/>
</dbReference>
<sequence>WYERCNDLRVYRMKNKHCNVPRKDPKLGRWVDTQRTEKKNYEAGLKTSMTDEKLQHLSDMGFEWNVRKERDDAVWNQRFEELKKFRDEHGHCRVPQGSGKFGTWVKHLRS</sequence>
<proteinExistence type="predicted"/>
<dbReference type="Pfam" id="PF03457">
    <property type="entry name" value="HA"/>
    <property type="match status" value="2"/>
</dbReference>
<dbReference type="PANTHER" id="PTHR33418">
    <property type="entry name" value="HELICASE-ASSOCIATED"/>
    <property type="match status" value="1"/>
</dbReference>
<evidence type="ECO:0000259" key="1">
    <source>
        <dbReference type="Pfam" id="PF03457"/>
    </source>
</evidence>
<accession>A0A1E7EZC5</accession>
<feature type="domain" description="Helicase-associated" evidence="1">
    <location>
        <begin position="1"/>
        <end position="62"/>
    </location>
</feature>
<protein>
    <recommendedName>
        <fullName evidence="1">Helicase-associated domain-containing protein</fullName>
    </recommendedName>
</protein>
<dbReference type="EMBL" id="KV784368">
    <property type="protein sequence ID" value="OEU11360.1"/>
    <property type="molecule type" value="Genomic_DNA"/>
</dbReference>
<gene>
    <name evidence="2" type="ORF">FRACYDRAFT_143813</name>
</gene>
<evidence type="ECO:0000313" key="3">
    <source>
        <dbReference type="Proteomes" id="UP000095751"/>
    </source>
</evidence>
<feature type="domain" description="Helicase-associated" evidence="1">
    <location>
        <begin position="72"/>
        <end position="110"/>
    </location>
</feature>
<dbReference type="KEGG" id="fcy:FRACYDRAFT_143813"/>
<dbReference type="InterPro" id="IPR005114">
    <property type="entry name" value="Helicase_assoc"/>
</dbReference>
<feature type="non-terminal residue" evidence="2">
    <location>
        <position position="110"/>
    </location>
</feature>
<feature type="non-terminal residue" evidence="2">
    <location>
        <position position="1"/>
    </location>
</feature>
<dbReference type="Proteomes" id="UP000095751">
    <property type="component" value="Unassembled WGS sequence"/>
</dbReference>
<dbReference type="OrthoDB" id="498381at2759"/>